<sequence length="48" mass="5558">MRFRRSGKGGSLCGKAAGRTVLHNSLNRNRFKDKIMQQFKVLQRPLRV</sequence>
<gene>
    <name evidence="1" type="ORF">GR257_07430</name>
</gene>
<comment type="caution">
    <text evidence="1">The sequence shown here is derived from an EMBL/GenBank/DDBJ whole genome shotgun (WGS) entry which is preliminary data.</text>
</comment>
<dbReference type="EMBL" id="WUFV01000003">
    <property type="protein sequence ID" value="NEK14686.1"/>
    <property type="molecule type" value="Genomic_DNA"/>
</dbReference>
<dbReference type="AlphaFoldDB" id="A0A6L9V1P3"/>
<protein>
    <submittedName>
        <fullName evidence="1">Uncharacterized protein</fullName>
    </submittedName>
</protein>
<evidence type="ECO:0000313" key="1">
    <source>
        <dbReference type="EMBL" id="NEK14686.1"/>
    </source>
</evidence>
<name>A0A6L9V1P3_RHILE</name>
<dbReference type="Proteomes" id="UP000471705">
    <property type="component" value="Unassembled WGS sequence"/>
</dbReference>
<organism evidence="1 2">
    <name type="scientific">Rhizobium leguminosarum</name>
    <dbReference type="NCBI Taxonomy" id="384"/>
    <lineage>
        <taxon>Bacteria</taxon>
        <taxon>Pseudomonadati</taxon>
        <taxon>Pseudomonadota</taxon>
        <taxon>Alphaproteobacteria</taxon>
        <taxon>Hyphomicrobiales</taxon>
        <taxon>Rhizobiaceae</taxon>
        <taxon>Rhizobium/Agrobacterium group</taxon>
        <taxon>Rhizobium</taxon>
    </lineage>
</organism>
<reference evidence="1 2" key="1">
    <citation type="submission" date="2019-12" db="EMBL/GenBank/DDBJ databases">
        <title>Rhizobium genotypes associated with high levels of biological nitrogen fixation by grain legumes in a temperate-maritime cropping system.</title>
        <authorList>
            <person name="Maluk M."/>
            <person name="Francesc Ferrando Molina F."/>
            <person name="Lopez Del Egido L."/>
            <person name="Lafos M."/>
            <person name="Langarica-Fuentes A."/>
            <person name="Gebre Yohannes G."/>
            <person name="Young M.W."/>
            <person name="Martin P."/>
            <person name="Gantlett R."/>
            <person name="Kenicer G."/>
            <person name="Hawes C."/>
            <person name="Begg G.S."/>
            <person name="Quilliam R.S."/>
            <person name="Squire G.R."/>
            <person name="Poole P.S."/>
            <person name="Young P.W."/>
            <person name="Iannetta P.M."/>
            <person name="James E.K."/>
        </authorList>
    </citation>
    <scope>NUCLEOTIDE SEQUENCE [LARGE SCALE GENOMIC DNA]</scope>
    <source>
        <strain evidence="1 2">JHI54</strain>
    </source>
</reference>
<proteinExistence type="predicted"/>
<evidence type="ECO:0000313" key="2">
    <source>
        <dbReference type="Proteomes" id="UP000471705"/>
    </source>
</evidence>
<accession>A0A6L9V1P3</accession>